<dbReference type="EMBL" id="LJDB01000028">
    <property type="protein sequence ID" value="ONI41815.1"/>
    <property type="molecule type" value="Genomic_DNA"/>
</dbReference>
<organism evidence="1 2">
    <name type="scientific">Candidatus Epulonipiscium fishelsonii</name>
    <dbReference type="NCBI Taxonomy" id="77094"/>
    <lineage>
        <taxon>Bacteria</taxon>
        <taxon>Bacillati</taxon>
        <taxon>Bacillota</taxon>
        <taxon>Clostridia</taxon>
        <taxon>Lachnospirales</taxon>
        <taxon>Lachnospiraceae</taxon>
        <taxon>Candidatus Epulonipiscium</taxon>
    </lineage>
</organism>
<proteinExistence type="predicted"/>
<accession>A0ACC8XEZ8</accession>
<gene>
    <name evidence="1" type="ORF">AN396_03070</name>
</gene>
<name>A0ACC8XEZ8_9FIRM</name>
<sequence length="276" mass="31078">MKNVLIAGLGLIGGSMAKTFKKYTDYTIYGYDQVESVEKMALNEKAIDFILDDITKIDLVIVSMYPIKSIEYLKNIIPQLAPSTLIVDLVGIKTVLINEVEDLAFQHNVNFVGGHPMAGLAKGLFERSFADLYKGANMILVPTKASTEQNIIDMSNLFKQLGFGYIKVCDKLTHDKLIAHTSQLAHVVSNSYVKTPLPPDYMYFCGGSYDDMTRIACLNEKLWTELFMLNRQPLLKEIAILLENLTNVKNALENDDPEELEQILKDGRICSELYKH</sequence>
<comment type="caution">
    <text evidence="1">The sequence shown here is derived from an EMBL/GenBank/DDBJ whole genome shotgun (WGS) entry which is preliminary data.</text>
</comment>
<evidence type="ECO:0000313" key="1">
    <source>
        <dbReference type="EMBL" id="ONI41815.1"/>
    </source>
</evidence>
<keyword evidence="2" id="KW-1185">Reference proteome</keyword>
<dbReference type="Proteomes" id="UP000188605">
    <property type="component" value="Unassembled WGS sequence"/>
</dbReference>
<evidence type="ECO:0000313" key="2">
    <source>
        <dbReference type="Proteomes" id="UP000188605"/>
    </source>
</evidence>
<reference evidence="1" key="1">
    <citation type="submission" date="2016-08" db="EMBL/GenBank/DDBJ databases">
        <authorList>
            <person name="Ngugi D.K."/>
            <person name="Miyake S."/>
            <person name="Stingl U."/>
        </authorList>
    </citation>
    <scope>NUCLEOTIDE SEQUENCE</scope>
    <source>
        <strain evidence="1">SCG-B11WGA-EpuloA1</strain>
    </source>
</reference>
<protein>
    <submittedName>
        <fullName evidence="1">Uncharacterized protein</fullName>
    </submittedName>
</protein>